<dbReference type="SUPFAM" id="SSF56112">
    <property type="entry name" value="Protein kinase-like (PK-like)"/>
    <property type="match status" value="1"/>
</dbReference>
<dbReference type="GO" id="GO:0004672">
    <property type="term" value="F:protein kinase activity"/>
    <property type="evidence" value="ECO:0007669"/>
    <property type="project" value="InterPro"/>
</dbReference>
<dbReference type="InterPro" id="IPR011009">
    <property type="entry name" value="Kinase-like_dom_sf"/>
</dbReference>
<keyword evidence="1 3" id="KW-0547">Nucleotide-binding</keyword>
<dbReference type="EMBL" id="UYRS01018423">
    <property type="protein sequence ID" value="VDK35246.1"/>
    <property type="molecule type" value="Genomic_DNA"/>
</dbReference>
<dbReference type="STRING" id="60517.A0A0R3W5W4"/>
<evidence type="ECO:0000256" key="2">
    <source>
        <dbReference type="ARBA" id="ARBA00022840"/>
    </source>
</evidence>
<dbReference type="PROSITE" id="PS50011">
    <property type="entry name" value="PROTEIN_KINASE_DOM"/>
    <property type="match status" value="1"/>
</dbReference>
<feature type="binding site" evidence="3">
    <location>
        <position position="276"/>
    </location>
    <ligand>
        <name>ATP</name>
        <dbReference type="ChEBI" id="CHEBI:30616"/>
    </ligand>
</feature>
<dbReference type="WBParaSite" id="TASK_0000554301-mRNA-1">
    <property type="protein sequence ID" value="TASK_0000554301-mRNA-1"/>
    <property type="gene ID" value="TASK_0000554301"/>
</dbReference>
<keyword evidence="2 3" id="KW-0067">ATP-binding</keyword>
<feature type="chain" id="PRO_5043132579" evidence="4">
    <location>
        <begin position="26"/>
        <end position="384"/>
    </location>
</feature>
<dbReference type="AlphaFoldDB" id="A0A0R3W5W4"/>
<dbReference type="InterPro" id="IPR050198">
    <property type="entry name" value="Non-receptor_tyrosine_kinases"/>
</dbReference>
<proteinExistence type="predicted"/>
<evidence type="ECO:0000256" key="4">
    <source>
        <dbReference type="SAM" id="SignalP"/>
    </source>
</evidence>
<organism evidence="8">
    <name type="scientific">Taenia asiatica</name>
    <name type="common">Asian tapeworm</name>
    <dbReference type="NCBI Taxonomy" id="60517"/>
    <lineage>
        <taxon>Eukaryota</taxon>
        <taxon>Metazoa</taxon>
        <taxon>Spiralia</taxon>
        <taxon>Lophotrochozoa</taxon>
        <taxon>Platyhelminthes</taxon>
        <taxon>Cestoda</taxon>
        <taxon>Eucestoda</taxon>
        <taxon>Cyclophyllidea</taxon>
        <taxon>Taeniidae</taxon>
        <taxon>Taenia</taxon>
    </lineage>
</organism>
<evidence type="ECO:0000256" key="3">
    <source>
        <dbReference type="PROSITE-ProRule" id="PRU10141"/>
    </source>
</evidence>
<keyword evidence="4" id="KW-0732">Signal</keyword>
<accession>A0A0R3W5W4</accession>
<reference evidence="8" key="1">
    <citation type="submission" date="2016-04" db="UniProtKB">
        <authorList>
            <consortium name="WormBaseParasite"/>
        </authorList>
    </citation>
    <scope>IDENTIFICATION</scope>
</reference>
<dbReference type="GO" id="GO:0005524">
    <property type="term" value="F:ATP binding"/>
    <property type="evidence" value="ECO:0007669"/>
    <property type="project" value="UniProtKB-UniRule"/>
</dbReference>
<dbReference type="InterPro" id="IPR000719">
    <property type="entry name" value="Prot_kinase_dom"/>
</dbReference>
<evidence type="ECO:0000313" key="8">
    <source>
        <dbReference type="WBParaSite" id="TASK_0000554301-mRNA-1"/>
    </source>
</evidence>
<feature type="domain" description="Protein kinase" evidence="5">
    <location>
        <begin position="247"/>
        <end position="384"/>
    </location>
</feature>
<keyword evidence="7" id="KW-1185">Reference proteome</keyword>
<dbReference type="PROSITE" id="PS00107">
    <property type="entry name" value="PROTEIN_KINASE_ATP"/>
    <property type="match status" value="1"/>
</dbReference>
<protein>
    <submittedName>
        <fullName evidence="8">Protein kinase domain-containing protein</fullName>
    </submittedName>
</protein>
<feature type="signal peptide" evidence="4">
    <location>
        <begin position="1"/>
        <end position="25"/>
    </location>
</feature>
<evidence type="ECO:0000313" key="6">
    <source>
        <dbReference type="EMBL" id="VDK35246.1"/>
    </source>
</evidence>
<evidence type="ECO:0000259" key="5">
    <source>
        <dbReference type="PROSITE" id="PS50011"/>
    </source>
</evidence>
<evidence type="ECO:0000313" key="7">
    <source>
        <dbReference type="Proteomes" id="UP000282613"/>
    </source>
</evidence>
<dbReference type="OrthoDB" id="6287586at2759"/>
<dbReference type="InterPro" id="IPR017441">
    <property type="entry name" value="Protein_kinase_ATP_BS"/>
</dbReference>
<sequence length="384" mass="42940">MQLKRMEVLTVAFIACSLLVSRALGIREVPFQLRPMECGNKVDFNALCQSACNDIRVLEFGFCGESIMFTEHHYNLAEVTISLGSIFDEFKRRSDVKINYTLAIIDEDYTIQYLVFFNDIKPLALDWKLHGHHDVVGKKSKCSDDGASVSSLDIMSVPDGDLTALYDYDPPVNAHGSAIAVRKGTLPTLLLCGPLSTSTVGGVAQLMFASGQSSHQPPSYQLSVDAHALSFAFVFPFTMLVFGRNYIEEIFFIGSGQYGVVYEAIFKPYDVTVAVKTLKQLPVARLIVPGSLHMYGLDILPIFSFWLNEDITLRDEFLQEARLMKSLRHPNLVRLLGEFVAIFPCLSLKPQFFVFIHHTLKESFFGSTFEKSKKCSLLGKLEAS</sequence>
<dbReference type="Proteomes" id="UP000282613">
    <property type="component" value="Unassembled WGS sequence"/>
</dbReference>
<evidence type="ECO:0000256" key="1">
    <source>
        <dbReference type="ARBA" id="ARBA00022741"/>
    </source>
</evidence>
<gene>
    <name evidence="6" type="ORF">TASK_LOCUS5544</name>
</gene>
<dbReference type="PANTHER" id="PTHR24418">
    <property type="entry name" value="TYROSINE-PROTEIN KINASE"/>
    <property type="match status" value="1"/>
</dbReference>
<dbReference type="Gene3D" id="3.30.200.20">
    <property type="entry name" value="Phosphorylase Kinase, domain 1"/>
    <property type="match status" value="2"/>
</dbReference>
<name>A0A0R3W5W4_TAEAS</name>
<reference evidence="6 7" key="2">
    <citation type="submission" date="2018-11" db="EMBL/GenBank/DDBJ databases">
        <authorList>
            <consortium name="Pathogen Informatics"/>
        </authorList>
    </citation>
    <scope>NUCLEOTIDE SEQUENCE [LARGE SCALE GENOMIC DNA]</scope>
</reference>